<dbReference type="STRING" id="161899.CSING_10870"/>
<accession>A0A0B6F5K0</accession>
<dbReference type="Proteomes" id="UP000031890">
    <property type="component" value="Chromosome"/>
</dbReference>
<evidence type="ECO:0000313" key="1">
    <source>
        <dbReference type="EMBL" id="AJI79680.1"/>
    </source>
</evidence>
<dbReference type="SUPFAM" id="SSF55797">
    <property type="entry name" value="PR-1-like"/>
    <property type="match status" value="1"/>
</dbReference>
<evidence type="ECO:0000313" key="2">
    <source>
        <dbReference type="Proteomes" id="UP000031890"/>
    </source>
</evidence>
<proteinExistence type="predicted"/>
<organism evidence="1 2">
    <name type="scientific">Corynebacterium singulare</name>
    <dbReference type="NCBI Taxonomy" id="161899"/>
    <lineage>
        <taxon>Bacteria</taxon>
        <taxon>Bacillati</taxon>
        <taxon>Actinomycetota</taxon>
        <taxon>Actinomycetes</taxon>
        <taxon>Mycobacteriales</taxon>
        <taxon>Corynebacteriaceae</taxon>
        <taxon>Corynebacterium</taxon>
    </lineage>
</organism>
<dbReference type="AlphaFoldDB" id="A0A0B6F5K0"/>
<evidence type="ECO:0008006" key="3">
    <source>
        <dbReference type="Google" id="ProtNLM"/>
    </source>
</evidence>
<dbReference type="HOGENOM" id="CLU_121346_0_0_11"/>
<dbReference type="InterPro" id="IPR035940">
    <property type="entry name" value="CAP_sf"/>
</dbReference>
<sequence length="194" mass="21350">MNTFLLPTIVTDLLAGRGPAKDDLVLLLKRVLTAVVFGGTLVTAIISLTSPSQDGSSKDTPAPEPAPAACDYELPEVYVQRQLQDIQTDLIEALNEWRKEDNQGPLLPWIERQTAAREKAECNAVTHSQKPADENVQMVQHHLPLDQASGYEFVEAFRQSPSHLAALRDRRMSTAAVGVAYSDGEVYVVIQLEE</sequence>
<reference evidence="1 2" key="1">
    <citation type="journal article" date="2015" name="Genome Announc.">
        <title>Complete Genome Sequence and Annotation of Corynebacterium singulare DSM 44357, Isolated from a Human Semen Specimen.</title>
        <authorList>
            <person name="Merten M."/>
            <person name="Brinkrolf K."/>
            <person name="Albersmeier A."/>
            <person name="Kutter Y."/>
            <person name="Ruckert C."/>
            <person name="Tauch A."/>
        </authorList>
    </citation>
    <scope>NUCLEOTIDE SEQUENCE [LARGE SCALE GENOMIC DNA]</scope>
    <source>
        <strain evidence="1">IBS B52218</strain>
    </source>
</reference>
<name>A0A0B6F5K0_9CORY</name>
<dbReference type="EMBL" id="CP010827">
    <property type="protein sequence ID" value="AJI79680.1"/>
    <property type="molecule type" value="Genomic_DNA"/>
</dbReference>
<dbReference type="KEGG" id="csx:CSING_10870"/>
<dbReference type="RefSeq" id="WP_052471419.1">
    <property type="nucleotide sequence ID" value="NZ_CP010827.1"/>
</dbReference>
<protein>
    <recommendedName>
        <fullName evidence="3">SCP domain-containing protein</fullName>
    </recommendedName>
</protein>
<gene>
    <name evidence="1" type="ORF">CSING_10870</name>
</gene>